<dbReference type="AlphaFoldDB" id="A0A9N9AEJ6"/>
<evidence type="ECO:0000313" key="4">
    <source>
        <dbReference type="Proteomes" id="UP000789508"/>
    </source>
</evidence>
<dbReference type="EMBL" id="CAJVPS010001228">
    <property type="protein sequence ID" value="CAG8530163.1"/>
    <property type="molecule type" value="Genomic_DNA"/>
</dbReference>
<accession>A0A9N9AEJ6</accession>
<evidence type="ECO:0000256" key="2">
    <source>
        <dbReference type="SAM" id="SignalP"/>
    </source>
</evidence>
<gene>
    <name evidence="3" type="ORF">ALEPTO_LOCUS4897</name>
</gene>
<evidence type="ECO:0000313" key="3">
    <source>
        <dbReference type="EMBL" id="CAG8530163.1"/>
    </source>
</evidence>
<feature type="non-terminal residue" evidence="3">
    <location>
        <position position="52"/>
    </location>
</feature>
<organism evidence="3 4">
    <name type="scientific">Ambispora leptoticha</name>
    <dbReference type="NCBI Taxonomy" id="144679"/>
    <lineage>
        <taxon>Eukaryota</taxon>
        <taxon>Fungi</taxon>
        <taxon>Fungi incertae sedis</taxon>
        <taxon>Mucoromycota</taxon>
        <taxon>Glomeromycotina</taxon>
        <taxon>Glomeromycetes</taxon>
        <taxon>Archaeosporales</taxon>
        <taxon>Ambisporaceae</taxon>
        <taxon>Ambispora</taxon>
    </lineage>
</organism>
<sequence length="52" mass="5316">MLPSSAITYIVLLTLALTSVQGRPFNGNNNGNNNGNGNIGDGNGNNNGNNNL</sequence>
<reference evidence="3" key="1">
    <citation type="submission" date="2021-06" db="EMBL/GenBank/DDBJ databases">
        <authorList>
            <person name="Kallberg Y."/>
            <person name="Tangrot J."/>
            <person name="Rosling A."/>
        </authorList>
    </citation>
    <scope>NUCLEOTIDE SEQUENCE</scope>
    <source>
        <strain evidence="3">FL130A</strain>
    </source>
</reference>
<dbReference type="Proteomes" id="UP000789508">
    <property type="component" value="Unassembled WGS sequence"/>
</dbReference>
<evidence type="ECO:0000256" key="1">
    <source>
        <dbReference type="SAM" id="MobiDB-lite"/>
    </source>
</evidence>
<protein>
    <submittedName>
        <fullName evidence="3">14320_t:CDS:1</fullName>
    </submittedName>
</protein>
<proteinExistence type="predicted"/>
<feature type="chain" id="PRO_5040389379" evidence="2">
    <location>
        <begin position="23"/>
        <end position="52"/>
    </location>
</feature>
<keyword evidence="2" id="KW-0732">Signal</keyword>
<feature type="region of interest" description="Disordered" evidence="1">
    <location>
        <begin position="21"/>
        <end position="52"/>
    </location>
</feature>
<feature type="signal peptide" evidence="2">
    <location>
        <begin position="1"/>
        <end position="22"/>
    </location>
</feature>
<comment type="caution">
    <text evidence="3">The sequence shown here is derived from an EMBL/GenBank/DDBJ whole genome shotgun (WGS) entry which is preliminary data.</text>
</comment>
<name>A0A9N9AEJ6_9GLOM</name>
<feature type="compositionally biased region" description="Low complexity" evidence="1">
    <location>
        <begin position="26"/>
        <end position="36"/>
    </location>
</feature>
<keyword evidence="4" id="KW-1185">Reference proteome</keyword>